<organism evidence="5">
    <name type="scientific">Menopon gallinae</name>
    <name type="common">poultry shaft louse</name>
    <dbReference type="NCBI Taxonomy" id="328185"/>
    <lineage>
        <taxon>Eukaryota</taxon>
        <taxon>Metazoa</taxon>
        <taxon>Ecdysozoa</taxon>
        <taxon>Arthropoda</taxon>
        <taxon>Hexapoda</taxon>
        <taxon>Insecta</taxon>
        <taxon>Pterygota</taxon>
        <taxon>Neoptera</taxon>
        <taxon>Paraneoptera</taxon>
        <taxon>Psocodea</taxon>
        <taxon>Troctomorpha</taxon>
        <taxon>Phthiraptera</taxon>
        <taxon>Amblycera</taxon>
        <taxon>Menoponidae</taxon>
        <taxon>Menopon</taxon>
    </lineage>
</organism>
<dbReference type="PRINTS" id="PR00019">
    <property type="entry name" value="LEURICHRPT"/>
</dbReference>
<dbReference type="AlphaFoldDB" id="A0AAW2HEX9"/>
<keyword evidence="3" id="KW-0472">Membrane</keyword>
<dbReference type="SMART" id="SM00365">
    <property type="entry name" value="LRR_SD22"/>
    <property type="match status" value="10"/>
</dbReference>
<accession>A0AAW2HEX9</accession>
<feature type="signal peptide" evidence="4">
    <location>
        <begin position="1"/>
        <end position="25"/>
    </location>
</feature>
<dbReference type="InterPro" id="IPR026906">
    <property type="entry name" value="LRR_5"/>
</dbReference>
<evidence type="ECO:0000256" key="2">
    <source>
        <dbReference type="ARBA" id="ARBA00022737"/>
    </source>
</evidence>
<dbReference type="InterPro" id="IPR003591">
    <property type="entry name" value="Leu-rich_rpt_typical-subtyp"/>
</dbReference>
<reference evidence="5" key="1">
    <citation type="journal article" date="2024" name="Gigascience">
        <title>Chromosome-level genome of the poultry shaft louse Menopon gallinae provides insight into the host-switching and adaptive evolution of parasitic lice.</title>
        <authorList>
            <person name="Xu Y."/>
            <person name="Ma L."/>
            <person name="Liu S."/>
            <person name="Liang Y."/>
            <person name="Liu Q."/>
            <person name="He Z."/>
            <person name="Tian L."/>
            <person name="Duan Y."/>
            <person name="Cai W."/>
            <person name="Li H."/>
            <person name="Song F."/>
        </authorList>
    </citation>
    <scope>NUCLEOTIDE SEQUENCE</scope>
    <source>
        <strain evidence="5">Cailab_2023a</strain>
    </source>
</reference>
<comment type="caution">
    <text evidence="5">The sequence shown here is derived from an EMBL/GenBank/DDBJ whole genome shotgun (WGS) entry which is preliminary data.</text>
</comment>
<dbReference type="PROSITE" id="PS51450">
    <property type="entry name" value="LRR"/>
    <property type="match status" value="5"/>
</dbReference>
<evidence type="ECO:0000256" key="1">
    <source>
        <dbReference type="ARBA" id="ARBA00022614"/>
    </source>
</evidence>
<dbReference type="Pfam" id="PF13855">
    <property type="entry name" value="LRR_8"/>
    <property type="match status" value="3"/>
</dbReference>
<feature type="transmembrane region" description="Helical" evidence="3">
    <location>
        <begin position="633"/>
        <end position="660"/>
    </location>
</feature>
<gene>
    <name evidence="5" type="ORF">PYX00_010315</name>
</gene>
<evidence type="ECO:0000256" key="4">
    <source>
        <dbReference type="SAM" id="SignalP"/>
    </source>
</evidence>
<keyword evidence="4" id="KW-0732">Signal</keyword>
<dbReference type="PANTHER" id="PTHR45617">
    <property type="entry name" value="LEUCINE RICH REPEAT FAMILY PROTEIN"/>
    <property type="match status" value="1"/>
</dbReference>
<dbReference type="SUPFAM" id="SSF52058">
    <property type="entry name" value="L domain-like"/>
    <property type="match status" value="2"/>
</dbReference>
<dbReference type="InterPro" id="IPR032675">
    <property type="entry name" value="LRR_dom_sf"/>
</dbReference>
<dbReference type="SMART" id="SM00369">
    <property type="entry name" value="LRR_TYP"/>
    <property type="match status" value="10"/>
</dbReference>
<evidence type="ECO:0000256" key="3">
    <source>
        <dbReference type="SAM" id="Phobius"/>
    </source>
</evidence>
<dbReference type="Gene3D" id="3.80.10.10">
    <property type="entry name" value="Ribonuclease Inhibitor"/>
    <property type="match status" value="3"/>
</dbReference>
<feature type="chain" id="PRO_5043621099" evidence="4">
    <location>
        <begin position="26"/>
        <end position="739"/>
    </location>
</feature>
<dbReference type="EMBL" id="JARGDH010000005">
    <property type="protein sequence ID" value="KAL0268327.1"/>
    <property type="molecule type" value="Genomic_DNA"/>
</dbReference>
<keyword evidence="3" id="KW-0812">Transmembrane</keyword>
<dbReference type="PANTHER" id="PTHR45617:SF169">
    <property type="entry name" value="LRRCT DOMAIN-CONTAINING PROTEIN"/>
    <property type="match status" value="1"/>
</dbReference>
<keyword evidence="2" id="KW-0677">Repeat</keyword>
<dbReference type="Pfam" id="PF13306">
    <property type="entry name" value="LRR_5"/>
    <property type="match status" value="1"/>
</dbReference>
<protein>
    <submittedName>
        <fullName evidence="5">Uncharacterized protein</fullName>
    </submittedName>
</protein>
<evidence type="ECO:0000313" key="5">
    <source>
        <dbReference type="EMBL" id="KAL0268327.1"/>
    </source>
</evidence>
<name>A0AAW2HEX9_9NEOP</name>
<keyword evidence="1" id="KW-0433">Leucine-rich repeat</keyword>
<sequence length="739" mass="84759">MVLEKMHRFLVVTLLVFLSTFATEAADVISQHDVDPAEIDYQNATVVNLKSIKIQEIPKNYFKDLNLDLSLLRIVNSNLQRIDEHAFDGLDHLNLLELSNDKITRLEPKTFANLKGLELLQLKSNRLRDVSLVLNNVQEIGLARNEISEIRKDFLSGNSIAFIDLSWNQIDRLEHSMKSLVNLDTIKISENAMTEIEPRVFAENKNLFRIYASGNMLKSTDGLKVKQLRTLDISSNKFTRLENDSFAGMVFLEQLLLNGNMISEIDDAFAELTNLLYLDLSDNMISEIDPGMFRNNQYLTKLELSKNKLTELKPFKRTLRHLTVLDLSHNFLESIDNSFFQWMDKLEILNLSFNRLTSIGDSLRPLTSLVSLDLSSNSLEFGADTIRSNVKLHNLNISSNGLDLKLSYLANNSQLKNVDLSNNNITDFCDLDFSLNVFAIDLSNNRISNLNCFKKNILPFAIIDIRQNPLSCDQDFDDVIAHFILMNASPYNIRDSHNLTTSFQIMPNLWNSVKREICPKGLDINIKDVTDLHERFGKAMEEENSQYLDDSYDHAYYYDYGHFVGVLDDDIETKESTEHNDEEVPLENDIVIGKLSGDARDVEQSQRKSWVTITGTEYEDFGSFTHVINKSHLSLFTISMIFIGVSLLLVVVNVTIFLFVRMKWRKKDFRGPQKYTHLENKVYKDTTVPNDYSSLVGKKSDNYRMNCERMCVNFGFQGTEDDTESVKKMIVDETTKAEV</sequence>
<dbReference type="InterPro" id="IPR001611">
    <property type="entry name" value="Leu-rich_rpt"/>
</dbReference>
<proteinExistence type="predicted"/>
<keyword evidence="3" id="KW-1133">Transmembrane helix</keyword>